<dbReference type="Gene3D" id="3.90.1720.10">
    <property type="entry name" value="endopeptidase domain like (from Nostoc punctiforme)"/>
    <property type="match status" value="1"/>
</dbReference>
<name>A0A8S5R1S7_9CAUD</name>
<evidence type="ECO:0000313" key="1">
    <source>
        <dbReference type="EMBL" id="DAE24925.1"/>
    </source>
</evidence>
<sequence>MGKTASSFVTKYNGRAIDYDRAYGVQCVDGARCWMDYFLGSSIPCGGNYANGYWKYNQSWFLSKGCKKITRVSDLRNGDLVIWDKGGSHPLSHVAMYYNGCEFGQNQGGNRAFCLKSTNFNDMLGAYRAPSCVQESYKPASRGEKVDQILHVGSKVTFPSRMKVTAINKKKNWAYVPVLGGWIGCKPLDEVDASDGKCDQILHKGSIVTIKGKFIVTSVNVKANTVHLKAYSGTTANWVFDFGIKAKPLTEVA</sequence>
<organism evidence="1">
    <name type="scientific">Siphoviridae sp. ctljn1</name>
    <dbReference type="NCBI Taxonomy" id="2826448"/>
    <lineage>
        <taxon>Viruses</taxon>
        <taxon>Duplodnaviria</taxon>
        <taxon>Heunggongvirae</taxon>
        <taxon>Uroviricota</taxon>
        <taxon>Caudoviricetes</taxon>
    </lineage>
</organism>
<proteinExistence type="predicted"/>
<accession>A0A8S5R1S7</accession>
<dbReference type="EMBL" id="BK015788">
    <property type="protein sequence ID" value="DAE24925.1"/>
    <property type="molecule type" value="Genomic_DNA"/>
</dbReference>
<reference evidence="1" key="1">
    <citation type="journal article" date="2021" name="Proc. Natl. Acad. Sci. U.S.A.">
        <title>A Catalog of Tens of Thousands of Viruses from Human Metagenomes Reveals Hidden Associations with Chronic Diseases.</title>
        <authorList>
            <person name="Tisza M.J."/>
            <person name="Buck C.B."/>
        </authorList>
    </citation>
    <scope>NUCLEOTIDE SEQUENCE</scope>
    <source>
        <strain evidence="1">Ctljn1</strain>
    </source>
</reference>
<protein>
    <submittedName>
        <fullName evidence="1">TRYPANOTHIONE SYNTHETASE</fullName>
    </submittedName>
</protein>